<dbReference type="Proteomes" id="UP001153334">
    <property type="component" value="Unassembled WGS sequence"/>
</dbReference>
<protein>
    <submittedName>
        <fullName evidence="1">Uncharacterized protein</fullName>
    </submittedName>
</protein>
<comment type="caution">
    <text evidence="1">The sequence shown here is derived from an EMBL/GenBank/DDBJ whole genome shotgun (WGS) entry which is preliminary data.</text>
</comment>
<name>A0ACC2J5D6_9PEZI</name>
<gene>
    <name evidence="1" type="ORF">ONZ43_g1163</name>
</gene>
<evidence type="ECO:0000313" key="1">
    <source>
        <dbReference type="EMBL" id="KAJ8122707.1"/>
    </source>
</evidence>
<dbReference type="EMBL" id="JAPESX010000186">
    <property type="protein sequence ID" value="KAJ8122707.1"/>
    <property type="molecule type" value="Genomic_DNA"/>
</dbReference>
<accession>A0ACC2J5D6</accession>
<reference evidence="1" key="1">
    <citation type="submission" date="2022-11" db="EMBL/GenBank/DDBJ databases">
        <title>Genome Sequence of Nemania bipapillata.</title>
        <authorList>
            <person name="Buettner E."/>
        </authorList>
    </citation>
    <scope>NUCLEOTIDE SEQUENCE</scope>
    <source>
        <strain evidence="1">CP14</strain>
    </source>
</reference>
<evidence type="ECO:0000313" key="2">
    <source>
        <dbReference type="Proteomes" id="UP001153334"/>
    </source>
</evidence>
<proteinExistence type="predicted"/>
<sequence>MGFLALLSGLTAIASSALVAAAPYGGPSDLDIRATKPCQFNSLTNPTCWGNYSLSTNWYEDAPDTGVVREYWFTLVNSTISPDGVPRLSLTVNGSIPGPTIEADWGDTVVVHVTNGLANNGTSIHWHGIRQKGSVDQDGVASITQCPIAPGKKMTYTWKATQYGTTWYHSHFSLQAWNGVVGGIVIRGPASAPYNEDKGVIALTDWLHQTTDALYDTASTAGPPTANNGLINGLNVYGSGGSRYHTSFQSGLSYRLRIVNTAIDTMFKFSIDNHTMTVIANDLVPIKPFQTNMITIGIGQRYDVVVKADQKPGNYFMRAIPQLTCSANEMTLNITGIVNYNGVALATPTSKGYAYVDDCNDEPMASLVPYVALNVGDASTTDVLELGLSIVNSFFKWTINSNTFLSDWGEPTLQKVLTPDAVFDAQENIINLNETNAWTYLIIESQLGLNHPFHLHGHDFFVLGQQASATYTDVSQLNLTNPPRRDVAMLPASGFLAIAFQNDNPGVWLAHCHIGWHTSQGFALQLVERSSEIKPITNTVGLNNTCTAWNTYQDTTGLIQEDSGV</sequence>
<organism evidence="1 2">
    <name type="scientific">Nemania bipapillata</name>
    <dbReference type="NCBI Taxonomy" id="110536"/>
    <lineage>
        <taxon>Eukaryota</taxon>
        <taxon>Fungi</taxon>
        <taxon>Dikarya</taxon>
        <taxon>Ascomycota</taxon>
        <taxon>Pezizomycotina</taxon>
        <taxon>Sordariomycetes</taxon>
        <taxon>Xylariomycetidae</taxon>
        <taxon>Xylariales</taxon>
        <taxon>Xylariaceae</taxon>
        <taxon>Nemania</taxon>
    </lineage>
</organism>
<keyword evidence="2" id="KW-1185">Reference proteome</keyword>